<evidence type="ECO:0000256" key="3">
    <source>
        <dbReference type="SAM" id="Phobius"/>
    </source>
</evidence>
<evidence type="ECO:0000313" key="6">
    <source>
        <dbReference type="Proteomes" id="UP000502502"/>
    </source>
</evidence>
<dbReference type="RefSeq" id="WP_166095822.1">
    <property type="nucleotide sequence ID" value="NZ_CP049871.1"/>
</dbReference>
<dbReference type="GO" id="GO:0006355">
    <property type="term" value="P:regulation of DNA-templated transcription"/>
    <property type="evidence" value="ECO:0007669"/>
    <property type="project" value="InterPro"/>
</dbReference>
<dbReference type="GO" id="GO:0003677">
    <property type="term" value="F:DNA binding"/>
    <property type="evidence" value="ECO:0007669"/>
    <property type="project" value="UniProtKB-UniRule"/>
</dbReference>
<feature type="DNA-binding region" description="OmpR/PhoB-type" evidence="2">
    <location>
        <begin position="3"/>
        <end position="101"/>
    </location>
</feature>
<feature type="transmembrane region" description="Helical" evidence="3">
    <location>
        <begin position="162"/>
        <end position="194"/>
    </location>
</feature>
<keyword evidence="6" id="KW-1185">Reference proteome</keyword>
<name>A0A6G7ZQI0_9SPHN</name>
<feature type="transmembrane region" description="Helical" evidence="3">
    <location>
        <begin position="269"/>
        <end position="292"/>
    </location>
</feature>
<dbReference type="SMART" id="SM00862">
    <property type="entry name" value="Trans_reg_C"/>
    <property type="match status" value="1"/>
</dbReference>
<dbReference type="CDD" id="cd00383">
    <property type="entry name" value="trans_reg_C"/>
    <property type="match status" value="1"/>
</dbReference>
<keyword evidence="3" id="KW-1133">Transmembrane helix</keyword>
<feature type="domain" description="OmpR/PhoB-type" evidence="4">
    <location>
        <begin position="3"/>
        <end position="101"/>
    </location>
</feature>
<organism evidence="5 6">
    <name type="scientific">Sphingomonas sinipercae</name>
    <dbReference type="NCBI Taxonomy" id="2714944"/>
    <lineage>
        <taxon>Bacteria</taxon>
        <taxon>Pseudomonadati</taxon>
        <taxon>Pseudomonadota</taxon>
        <taxon>Alphaproteobacteria</taxon>
        <taxon>Sphingomonadales</taxon>
        <taxon>Sphingomonadaceae</taxon>
        <taxon>Sphingomonas</taxon>
    </lineage>
</organism>
<dbReference type="GO" id="GO:0000160">
    <property type="term" value="P:phosphorelay signal transduction system"/>
    <property type="evidence" value="ECO:0007669"/>
    <property type="project" value="InterPro"/>
</dbReference>
<keyword evidence="3" id="KW-0472">Membrane</keyword>
<protein>
    <submittedName>
        <fullName evidence="5">Transcriptional regulator</fullName>
    </submittedName>
</protein>
<dbReference type="EMBL" id="CP049871">
    <property type="protein sequence ID" value="QIL03160.1"/>
    <property type="molecule type" value="Genomic_DNA"/>
</dbReference>
<feature type="transmembrane region" description="Helical" evidence="3">
    <location>
        <begin position="125"/>
        <end position="150"/>
    </location>
</feature>
<dbReference type="InterPro" id="IPR016032">
    <property type="entry name" value="Sig_transdc_resp-reg_C-effctor"/>
</dbReference>
<dbReference type="SUPFAM" id="SSF46894">
    <property type="entry name" value="C-terminal effector domain of the bipartite response regulators"/>
    <property type="match status" value="1"/>
</dbReference>
<keyword evidence="1 2" id="KW-0238">DNA-binding</keyword>
<reference evidence="5 6" key="1">
    <citation type="submission" date="2020-03" db="EMBL/GenBank/DDBJ databases">
        <title>Sphingomonas sp. nov., isolated from fish.</title>
        <authorList>
            <person name="Hyun D.-W."/>
            <person name="Bae J.-W."/>
        </authorList>
    </citation>
    <scope>NUCLEOTIDE SEQUENCE [LARGE SCALE GENOMIC DNA]</scope>
    <source>
        <strain evidence="5 6">HDW15C</strain>
    </source>
</reference>
<accession>A0A6G7ZQI0</accession>
<proteinExistence type="predicted"/>
<evidence type="ECO:0000313" key="5">
    <source>
        <dbReference type="EMBL" id="QIL03160.1"/>
    </source>
</evidence>
<gene>
    <name evidence="5" type="ORF">G7078_10480</name>
</gene>
<dbReference type="AlphaFoldDB" id="A0A6G7ZQI0"/>
<evidence type="ECO:0000256" key="1">
    <source>
        <dbReference type="ARBA" id="ARBA00023125"/>
    </source>
</evidence>
<evidence type="ECO:0000256" key="2">
    <source>
        <dbReference type="PROSITE-ProRule" id="PRU01091"/>
    </source>
</evidence>
<dbReference type="Gene3D" id="1.10.10.10">
    <property type="entry name" value="Winged helix-like DNA-binding domain superfamily/Winged helix DNA-binding domain"/>
    <property type="match status" value="1"/>
</dbReference>
<dbReference type="PROSITE" id="PS51755">
    <property type="entry name" value="OMPR_PHOB"/>
    <property type="match status" value="1"/>
</dbReference>
<dbReference type="Pfam" id="PF00486">
    <property type="entry name" value="Trans_reg_C"/>
    <property type="match status" value="1"/>
</dbReference>
<feature type="transmembrane region" description="Helical" evidence="3">
    <location>
        <begin position="206"/>
        <end position="230"/>
    </location>
</feature>
<dbReference type="InterPro" id="IPR036388">
    <property type="entry name" value="WH-like_DNA-bd_sf"/>
</dbReference>
<dbReference type="InterPro" id="IPR001867">
    <property type="entry name" value="OmpR/PhoB-type_DNA-bd"/>
</dbReference>
<dbReference type="Proteomes" id="UP000502502">
    <property type="component" value="Chromosome"/>
</dbReference>
<feature type="transmembrane region" description="Helical" evidence="3">
    <location>
        <begin position="236"/>
        <end position="257"/>
    </location>
</feature>
<dbReference type="KEGG" id="ssin:G7078_10480"/>
<evidence type="ECO:0000259" key="4">
    <source>
        <dbReference type="PROSITE" id="PS51755"/>
    </source>
</evidence>
<feature type="transmembrane region" description="Helical" evidence="3">
    <location>
        <begin position="327"/>
        <end position="348"/>
    </location>
</feature>
<keyword evidence="3" id="KW-0812">Transmembrane</keyword>
<sequence length="357" mass="36806">MAPQTFAFDRFQLDVADRQLREGDETVEVNARYFDALALLVREHGKLITKDRFLEEVWRGVPVTDEALTQCIKTLRRQLGDSASRPRLIETVPKHGYRFIASVGPGGGVAREAPPAPSHYSAREFLLTGVAGTIGAGMAGLLGGLVYGLLATSDPTQRGAGGISMLLVLVSLTIVVAILGGLGVSFGVAAAGFAKGPQWAWKMAGGAAGGLLVGAFTKLLGVDGFSLLFGQSPGDITGAGEGALTGAAVGLAAWLATRFTPLAPARRSALLGAAVGAVAGLVIILSGGRLMLGSLDLLARNFPNSRLRIDAVGALFGEHGLGPATEAASGALEIALFAAGIVGAMVLARRHFSDWLR</sequence>